<dbReference type="AlphaFoldDB" id="A0A0F0KE15"/>
<accession>A0A0F0KE15</accession>
<evidence type="ECO:0000313" key="2">
    <source>
        <dbReference type="EMBL" id="KJL19152.1"/>
    </source>
</evidence>
<dbReference type="EMBL" id="JYIU01000045">
    <property type="protein sequence ID" value="KJL19152.1"/>
    <property type="molecule type" value="Genomic_DNA"/>
</dbReference>
<reference evidence="2 3" key="1">
    <citation type="submission" date="2015-02" db="EMBL/GenBank/DDBJ databases">
        <title>Draft genome sequences of ten Microbacterium spp. with emphasis on heavy metal contaminated environments.</title>
        <authorList>
            <person name="Corretto E."/>
        </authorList>
    </citation>
    <scope>NUCLEOTIDE SEQUENCE [LARGE SCALE GENOMIC DNA]</scope>
    <source>
        <strain evidence="2 3">DSM 12966</strain>
    </source>
</reference>
<keyword evidence="1" id="KW-0812">Transmembrane</keyword>
<gene>
    <name evidence="2" type="ORF">RN50_02431</name>
</gene>
<proteinExistence type="predicted"/>
<keyword evidence="1" id="KW-0472">Membrane</keyword>
<dbReference type="GeneID" id="94443444"/>
<feature type="transmembrane region" description="Helical" evidence="1">
    <location>
        <begin position="13"/>
        <end position="32"/>
    </location>
</feature>
<evidence type="ECO:0000256" key="1">
    <source>
        <dbReference type="SAM" id="Phobius"/>
    </source>
</evidence>
<dbReference type="KEGG" id="mfol:DXT68_03495"/>
<keyword evidence="1" id="KW-1133">Transmembrane helix</keyword>
<keyword evidence="3" id="KW-1185">Reference proteome</keyword>
<name>A0A0F0KE15_9MICO</name>
<dbReference type="PATRIC" id="fig|104336.4.peg.2478"/>
<dbReference type="RefSeq" id="WP_052677781.1">
    <property type="nucleotide sequence ID" value="NZ_CAKKLS010000006.1"/>
</dbReference>
<protein>
    <submittedName>
        <fullName evidence="2">Uncharacterized protein</fullName>
    </submittedName>
</protein>
<evidence type="ECO:0000313" key="3">
    <source>
        <dbReference type="Proteomes" id="UP000033572"/>
    </source>
</evidence>
<comment type="caution">
    <text evidence="2">The sequence shown here is derived from an EMBL/GenBank/DDBJ whole genome shotgun (WGS) entry which is preliminary data.</text>
</comment>
<organism evidence="2 3">
    <name type="scientific">Microbacterium foliorum</name>
    <dbReference type="NCBI Taxonomy" id="104336"/>
    <lineage>
        <taxon>Bacteria</taxon>
        <taxon>Bacillati</taxon>
        <taxon>Actinomycetota</taxon>
        <taxon>Actinomycetes</taxon>
        <taxon>Micrococcales</taxon>
        <taxon>Microbacteriaceae</taxon>
        <taxon>Microbacterium</taxon>
    </lineage>
</organism>
<dbReference type="Proteomes" id="UP000033572">
    <property type="component" value="Unassembled WGS sequence"/>
</dbReference>
<sequence>MQPLDTLALVAEVLSWIGLGLGLPLLIVAMLVRLAEGPWLPIEIAVVERDGELLARWFAGDDFRERMLRRGEPATAGWTTGVVSTNDPTRARIGDPPHFRRVVRTLGIVFTGVGVLGLIVSLVPLFL</sequence>
<feature type="transmembrane region" description="Helical" evidence="1">
    <location>
        <begin position="102"/>
        <end position="126"/>
    </location>
</feature>